<evidence type="ECO:0000256" key="9">
    <source>
        <dbReference type="ARBA" id="ARBA00022771"/>
    </source>
</evidence>
<feature type="region of interest" description="Disordered" evidence="13">
    <location>
        <begin position="386"/>
        <end position="428"/>
    </location>
</feature>
<sequence length="879" mass="98020">MDDCCAVCAESLEWVAYGSCGHRDVCSTCVVRLRFVLGDRRCCICKTECPSVFITRALGSFTEAKVNFSEFPPGVTEGQHGKYWYHEDSQAFFDDVDHYRMISAMCRLSCSICDNDAEEPRKDRSNRRHRFKNIEQLKGHLYHQHRMFIRIFVTFKYPHSHLDIWSLEQIFISEQKLYTRSQLKQHVTTGDSEVDGSESERGGFTGHPMCEFCKNPFYGDTELYMHMSREHFTCHICQRQHPGQYDYYRSYEDLETHFRQDHFLCENEACLAKKFVVFQTDAEMKRHNAIEHGGHMSRAKRNAALQIPISFRYRRNEQEQRRGRRRDLHPEPSDNQLNTAIQASLETAFSEGRLHDSSYGSRLNAEHGEASQADEITSSMEPLAITSHSEPVSSRSIAANRNGSGNESILQDISFPPLSDFEPPQPSSRYAQVLNQRSRASLGEESFPPLHGLRASNKPKPGPVSDGLVSDTIAARINPRKKGSVKILHSSQSRPVENYEAGSSASSSSSHMKSTQNSQPAHSTSSYSRPRGLLSQVAPPSSSVSQVTQVGENGLAPTIPTNSAWKPNNMRIKHSASASNLHNSDPSEATTSQMVSAVTSNKESPALTESLPHVDVHRANKSLVESIRASLGMDENKYAAFRSISAEYRQSLIDSWEYLSYVEQFGLSHLVLELAQLCPDPHKQKELVDAYNANLLANNQRENTSNAVFSKKDVKKGKGKTKAIGHTENSTAKDAFADSILEQVRKLQSSRHPLDNEVEVLTKDGYRSNLVKIPPAIEVGGNTGSVNSTVSGSGSKKEIVTNNGLGGEGHKKNKKTSKFNRIRLGDGSAAAYLDLRHQQTSPEKTDDDKRNKPADLLSARGVWGKGGGQKLFTQTGTSK</sequence>
<comment type="caution">
    <text evidence="15">The sequence shown here is derived from an EMBL/GenBank/DDBJ whole genome shotgun (WGS) entry which is preliminary data.</text>
</comment>
<feature type="compositionally biased region" description="Basic residues" evidence="13">
    <location>
        <begin position="811"/>
        <end position="821"/>
    </location>
</feature>
<feature type="region of interest" description="Disordered" evidence="13">
    <location>
        <begin position="314"/>
        <end position="336"/>
    </location>
</feature>
<evidence type="ECO:0000256" key="10">
    <source>
        <dbReference type="ARBA" id="ARBA00022833"/>
    </source>
</evidence>
<dbReference type="InterPro" id="IPR001841">
    <property type="entry name" value="Znf_RING"/>
</dbReference>
<keyword evidence="16" id="KW-1185">Reference proteome</keyword>
<dbReference type="EC" id="2.3.2.27" evidence="4"/>
<feature type="compositionally biased region" description="Polar residues" evidence="13">
    <location>
        <begin position="576"/>
        <end position="603"/>
    </location>
</feature>
<dbReference type="EMBL" id="JAGFBR010000017">
    <property type="protein sequence ID" value="KAH0452227.1"/>
    <property type="molecule type" value="Genomic_DNA"/>
</dbReference>
<feature type="domain" description="RING-type" evidence="14">
    <location>
        <begin position="5"/>
        <end position="46"/>
    </location>
</feature>
<dbReference type="Pfam" id="PF23202">
    <property type="entry name" value="PAH_ZNF598"/>
    <property type="match status" value="1"/>
</dbReference>
<name>A0AAV7G8Y9_DENCH</name>
<dbReference type="PANTHER" id="PTHR22938">
    <property type="entry name" value="ZINC FINGER PROTEIN 598"/>
    <property type="match status" value="1"/>
</dbReference>
<comment type="catalytic activity">
    <reaction evidence="1">
        <text>S-ubiquitinyl-[E2 ubiquitin-conjugating enzyme]-L-cysteine + [acceptor protein]-L-lysine = [E2 ubiquitin-conjugating enzyme]-L-cysteine + N(6)-ubiquitinyl-[acceptor protein]-L-lysine.</text>
        <dbReference type="EC" id="2.3.2.27"/>
    </reaction>
</comment>
<dbReference type="SMART" id="SM00355">
    <property type="entry name" value="ZnF_C2H2"/>
    <property type="match status" value="4"/>
</dbReference>
<dbReference type="InterPro" id="IPR041888">
    <property type="entry name" value="RING-HC_ZNF598/HEL2"/>
</dbReference>
<dbReference type="Pfam" id="PF23230">
    <property type="entry name" value="zf-C2H2_13"/>
    <property type="match status" value="1"/>
</dbReference>
<protein>
    <recommendedName>
        <fullName evidence="4">RING-type E3 ubiquitin transferase</fullName>
        <ecNumber evidence="4">2.3.2.27</ecNumber>
    </recommendedName>
</protein>
<feature type="region of interest" description="Disordered" evidence="13">
    <location>
        <begin position="356"/>
        <end position="375"/>
    </location>
</feature>
<evidence type="ECO:0000256" key="6">
    <source>
        <dbReference type="ARBA" id="ARBA00022553"/>
    </source>
</evidence>
<feature type="compositionally biased region" description="Basic and acidic residues" evidence="13">
    <location>
        <begin position="843"/>
        <end position="853"/>
    </location>
</feature>
<feature type="compositionally biased region" description="Polar residues" evidence="13">
    <location>
        <begin position="519"/>
        <end position="528"/>
    </location>
</feature>
<feature type="region of interest" description="Disordered" evidence="13">
    <location>
        <begin position="781"/>
        <end position="821"/>
    </location>
</feature>
<evidence type="ECO:0000256" key="2">
    <source>
        <dbReference type="ARBA" id="ARBA00004496"/>
    </source>
</evidence>
<evidence type="ECO:0000313" key="16">
    <source>
        <dbReference type="Proteomes" id="UP000775213"/>
    </source>
</evidence>
<feature type="compositionally biased region" description="Low complexity" evidence="13">
    <location>
        <begin position="503"/>
        <end position="518"/>
    </location>
</feature>
<evidence type="ECO:0000256" key="8">
    <source>
        <dbReference type="ARBA" id="ARBA00022723"/>
    </source>
</evidence>
<keyword evidence="8" id="KW-0479">Metal-binding</keyword>
<dbReference type="GO" id="GO:0072344">
    <property type="term" value="P:rescue of stalled ribosome"/>
    <property type="evidence" value="ECO:0007669"/>
    <property type="project" value="InterPro"/>
</dbReference>
<evidence type="ECO:0000256" key="11">
    <source>
        <dbReference type="ARBA" id="ARBA00035113"/>
    </source>
</evidence>
<dbReference type="GO" id="GO:0005737">
    <property type="term" value="C:cytoplasm"/>
    <property type="evidence" value="ECO:0007669"/>
    <property type="project" value="UniProtKB-SubCell"/>
</dbReference>
<dbReference type="InterPro" id="IPR056437">
    <property type="entry name" value="Znf-C2H2_ZNF598/HEL2"/>
</dbReference>
<feature type="region of interest" description="Disordered" evidence="13">
    <location>
        <begin position="440"/>
        <end position="468"/>
    </location>
</feature>
<dbReference type="GO" id="GO:0043022">
    <property type="term" value="F:ribosome binding"/>
    <property type="evidence" value="ECO:0007669"/>
    <property type="project" value="TreeGrafter"/>
</dbReference>
<keyword evidence="9 12" id="KW-0863">Zinc-finger</keyword>
<feature type="region of interest" description="Disordered" evidence="13">
    <location>
        <begin position="482"/>
        <end position="607"/>
    </location>
</feature>
<dbReference type="Pfam" id="PF25447">
    <property type="entry name" value="RING_ZNF598"/>
    <property type="match status" value="1"/>
</dbReference>
<evidence type="ECO:0000256" key="1">
    <source>
        <dbReference type="ARBA" id="ARBA00000900"/>
    </source>
</evidence>
<feature type="region of interest" description="Disordered" evidence="13">
    <location>
        <begin position="835"/>
        <end position="879"/>
    </location>
</feature>
<reference evidence="15 16" key="1">
    <citation type="journal article" date="2021" name="Hortic Res">
        <title>Chromosome-scale assembly of the Dendrobium chrysotoxum genome enhances the understanding of orchid evolution.</title>
        <authorList>
            <person name="Zhang Y."/>
            <person name="Zhang G.Q."/>
            <person name="Zhang D."/>
            <person name="Liu X.D."/>
            <person name="Xu X.Y."/>
            <person name="Sun W.H."/>
            <person name="Yu X."/>
            <person name="Zhu X."/>
            <person name="Wang Z.W."/>
            <person name="Zhao X."/>
            <person name="Zhong W.Y."/>
            <person name="Chen H."/>
            <person name="Yin W.L."/>
            <person name="Huang T."/>
            <person name="Niu S.C."/>
            <person name="Liu Z.J."/>
        </authorList>
    </citation>
    <scope>NUCLEOTIDE SEQUENCE [LARGE SCALE GENOMIC DNA]</scope>
    <source>
        <strain evidence="15">Lindl</strain>
    </source>
</reference>
<accession>A0AAV7G8Y9</accession>
<comment type="pathway">
    <text evidence="3">Protein modification; protein ubiquitination.</text>
</comment>
<evidence type="ECO:0000256" key="4">
    <source>
        <dbReference type="ARBA" id="ARBA00012483"/>
    </source>
</evidence>
<dbReference type="CDD" id="cd16615">
    <property type="entry name" value="RING-HC_ZNF598"/>
    <property type="match status" value="1"/>
</dbReference>
<feature type="compositionally biased region" description="Low complexity" evidence="13">
    <location>
        <begin position="784"/>
        <end position="794"/>
    </location>
</feature>
<feature type="compositionally biased region" description="Polar residues" evidence="13">
    <location>
        <begin position="386"/>
        <end position="411"/>
    </location>
</feature>
<keyword evidence="5" id="KW-0963">Cytoplasm</keyword>
<comment type="subcellular location">
    <subcellularLocation>
        <location evidence="2">Cytoplasm</location>
    </subcellularLocation>
</comment>
<dbReference type="AlphaFoldDB" id="A0AAV7G8Y9"/>
<comment type="similarity">
    <text evidence="11">Belongs to the ZNF598/HEL2 family.</text>
</comment>
<dbReference type="GO" id="GO:0008270">
    <property type="term" value="F:zinc ion binding"/>
    <property type="evidence" value="ECO:0007669"/>
    <property type="project" value="UniProtKB-KW"/>
</dbReference>
<gene>
    <name evidence="15" type="ORF">IEQ34_019526</name>
</gene>
<dbReference type="PROSITE" id="PS50089">
    <property type="entry name" value="ZF_RING_2"/>
    <property type="match status" value="1"/>
</dbReference>
<evidence type="ECO:0000313" key="15">
    <source>
        <dbReference type="EMBL" id="KAH0452227.1"/>
    </source>
</evidence>
<evidence type="ECO:0000256" key="5">
    <source>
        <dbReference type="ARBA" id="ARBA00022490"/>
    </source>
</evidence>
<dbReference type="GO" id="GO:0016567">
    <property type="term" value="P:protein ubiquitination"/>
    <property type="evidence" value="ECO:0007669"/>
    <property type="project" value="TreeGrafter"/>
</dbReference>
<dbReference type="InterPro" id="IPR013087">
    <property type="entry name" value="Znf_C2H2_type"/>
</dbReference>
<evidence type="ECO:0000256" key="12">
    <source>
        <dbReference type="PROSITE-ProRule" id="PRU00175"/>
    </source>
</evidence>
<dbReference type="InterPro" id="IPR044288">
    <property type="entry name" value="ZNF598/HEL2"/>
</dbReference>
<evidence type="ECO:0000256" key="13">
    <source>
        <dbReference type="SAM" id="MobiDB-lite"/>
    </source>
</evidence>
<evidence type="ECO:0000256" key="3">
    <source>
        <dbReference type="ARBA" id="ARBA00004906"/>
    </source>
</evidence>
<organism evidence="15 16">
    <name type="scientific">Dendrobium chrysotoxum</name>
    <name type="common">Orchid</name>
    <dbReference type="NCBI Taxonomy" id="161865"/>
    <lineage>
        <taxon>Eukaryota</taxon>
        <taxon>Viridiplantae</taxon>
        <taxon>Streptophyta</taxon>
        <taxon>Embryophyta</taxon>
        <taxon>Tracheophyta</taxon>
        <taxon>Spermatophyta</taxon>
        <taxon>Magnoliopsida</taxon>
        <taxon>Liliopsida</taxon>
        <taxon>Asparagales</taxon>
        <taxon>Orchidaceae</taxon>
        <taxon>Epidendroideae</taxon>
        <taxon>Malaxideae</taxon>
        <taxon>Dendrobiinae</taxon>
        <taxon>Dendrobium</taxon>
    </lineage>
</organism>
<dbReference type="GO" id="GO:0061630">
    <property type="term" value="F:ubiquitin protein ligase activity"/>
    <property type="evidence" value="ECO:0007669"/>
    <property type="project" value="UniProtKB-EC"/>
</dbReference>
<evidence type="ECO:0000256" key="7">
    <source>
        <dbReference type="ARBA" id="ARBA00022679"/>
    </source>
</evidence>
<keyword evidence="7" id="KW-0808">Transferase</keyword>
<dbReference type="InterPro" id="IPR057634">
    <property type="entry name" value="PAH_ZNF598/HEL2"/>
</dbReference>
<dbReference type="PANTHER" id="PTHR22938:SF0">
    <property type="entry name" value="E3 UBIQUITIN-PROTEIN LIGASE ZNF598"/>
    <property type="match status" value="1"/>
</dbReference>
<feature type="compositionally biased region" description="Low complexity" evidence="13">
    <location>
        <begin position="535"/>
        <end position="550"/>
    </location>
</feature>
<evidence type="ECO:0000259" key="14">
    <source>
        <dbReference type="PROSITE" id="PS50089"/>
    </source>
</evidence>
<keyword evidence="6" id="KW-0597">Phosphoprotein</keyword>
<proteinExistence type="inferred from homology"/>
<dbReference type="PROSITE" id="PS00028">
    <property type="entry name" value="ZINC_FINGER_C2H2_1"/>
    <property type="match status" value="1"/>
</dbReference>
<keyword evidence="10" id="KW-0862">Zinc</keyword>
<dbReference type="Proteomes" id="UP000775213">
    <property type="component" value="Unassembled WGS sequence"/>
</dbReference>